<accession>A0A182NT19</accession>
<sequence length="122" mass="13561">MRCPVGQKLVLIRSVLFHRAPSTPPLHGACVLSLVSSRWWLAQQQHRKRRTAVSQEVNTRNGFGVSYLRTTGDLASDLASIRTVLVQLSYGKGASACIISQCNYHRISCSTTQHHQSQQTES</sequence>
<dbReference type="VEuPathDB" id="VectorBase:ADIR010809"/>
<evidence type="ECO:0000313" key="2">
    <source>
        <dbReference type="Proteomes" id="UP000075884"/>
    </source>
</evidence>
<dbReference type="AlphaFoldDB" id="A0A182NT19"/>
<name>A0A182NT19_9DIPT</name>
<dbReference type="EnsemblMetazoa" id="ADIR010809-RA">
    <property type="protein sequence ID" value="ADIR010809-PA"/>
    <property type="gene ID" value="ADIR010809"/>
</dbReference>
<dbReference type="Proteomes" id="UP000075884">
    <property type="component" value="Unassembled WGS sequence"/>
</dbReference>
<reference evidence="2" key="1">
    <citation type="submission" date="2013-03" db="EMBL/GenBank/DDBJ databases">
        <title>The Genome Sequence of Anopheles dirus WRAIR2.</title>
        <authorList>
            <consortium name="The Broad Institute Genomics Platform"/>
            <person name="Neafsey D.E."/>
            <person name="Walton C."/>
            <person name="Walker B."/>
            <person name="Young S.K."/>
            <person name="Zeng Q."/>
            <person name="Gargeya S."/>
            <person name="Fitzgerald M."/>
            <person name="Haas B."/>
            <person name="Abouelleil A."/>
            <person name="Allen A.W."/>
            <person name="Alvarado L."/>
            <person name="Arachchi H.M."/>
            <person name="Berlin A.M."/>
            <person name="Chapman S.B."/>
            <person name="Gainer-Dewar J."/>
            <person name="Goldberg J."/>
            <person name="Griggs A."/>
            <person name="Gujja S."/>
            <person name="Hansen M."/>
            <person name="Howarth C."/>
            <person name="Imamovic A."/>
            <person name="Ireland A."/>
            <person name="Larimer J."/>
            <person name="McCowan C."/>
            <person name="Murphy C."/>
            <person name="Pearson M."/>
            <person name="Poon T.W."/>
            <person name="Priest M."/>
            <person name="Roberts A."/>
            <person name="Saif S."/>
            <person name="Shea T."/>
            <person name="Sisk P."/>
            <person name="Sykes S."/>
            <person name="Wortman J."/>
            <person name="Nusbaum C."/>
            <person name="Birren B."/>
        </authorList>
    </citation>
    <scope>NUCLEOTIDE SEQUENCE [LARGE SCALE GENOMIC DNA]</scope>
    <source>
        <strain evidence="2">WRAIR2</strain>
    </source>
</reference>
<organism evidence="1 2">
    <name type="scientific">Anopheles dirus</name>
    <dbReference type="NCBI Taxonomy" id="7168"/>
    <lineage>
        <taxon>Eukaryota</taxon>
        <taxon>Metazoa</taxon>
        <taxon>Ecdysozoa</taxon>
        <taxon>Arthropoda</taxon>
        <taxon>Hexapoda</taxon>
        <taxon>Insecta</taxon>
        <taxon>Pterygota</taxon>
        <taxon>Neoptera</taxon>
        <taxon>Endopterygota</taxon>
        <taxon>Diptera</taxon>
        <taxon>Nematocera</taxon>
        <taxon>Culicoidea</taxon>
        <taxon>Culicidae</taxon>
        <taxon>Anophelinae</taxon>
        <taxon>Anopheles</taxon>
    </lineage>
</organism>
<proteinExistence type="predicted"/>
<protein>
    <submittedName>
        <fullName evidence="1">Uncharacterized protein</fullName>
    </submittedName>
</protein>
<reference evidence="1" key="2">
    <citation type="submission" date="2020-05" db="UniProtKB">
        <authorList>
            <consortium name="EnsemblMetazoa"/>
        </authorList>
    </citation>
    <scope>IDENTIFICATION</scope>
    <source>
        <strain evidence="1">WRAIR2</strain>
    </source>
</reference>
<evidence type="ECO:0000313" key="1">
    <source>
        <dbReference type="EnsemblMetazoa" id="ADIR010809-PA"/>
    </source>
</evidence>
<keyword evidence="2" id="KW-1185">Reference proteome</keyword>